<evidence type="ECO:0000313" key="2">
    <source>
        <dbReference type="EMBL" id="KFM79199.1"/>
    </source>
</evidence>
<accession>A0A087UPB0</accession>
<evidence type="ECO:0000256" key="1">
    <source>
        <dbReference type="SAM" id="SignalP"/>
    </source>
</evidence>
<dbReference type="OrthoDB" id="10402791at2759"/>
<feature type="signal peptide" evidence="1">
    <location>
        <begin position="1"/>
        <end position="20"/>
    </location>
</feature>
<protein>
    <submittedName>
        <fullName evidence="2">Uncharacterized protein</fullName>
    </submittedName>
</protein>
<organism evidence="2 3">
    <name type="scientific">Stegodyphus mimosarum</name>
    <name type="common">African social velvet spider</name>
    <dbReference type="NCBI Taxonomy" id="407821"/>
    <lineage>
        <taxon>Eukaryota</taxon>
        <taxon>Metazoa</taxon>
        <taxon>Ecdysozoa</taxon>
        <taxon>Arthropoda</taxon>
        <taxon>Chelicerata</taxon>
        <taxon>Arachnida</taxon>
        <taxon>Araneae</taxon>
        <taxon>Araneomorphae</taxon>
        <taxon>Entelegynae</taxon>
        <taxon>Eresoidea</taxon>
        <taxon>Eresidae</taxon>
        <taxon>Stegodyphus</taxon>
    </lineage>
</organism>
<gene>
    <name evidence="2" type="ORF">X975_27121</name>
</gene>
<name>A0A087UPB0_STEMI</name>
<dbReference type="OMA" id="AWATFIG"/>
<dbReference type="EMBL" id="KK120847">
    <property type="protein sequence ID" value="KFM79199.1"/>
    <property type="molecule type" value="Genomic_DNA"/>
</dbReference>
<keyword evidence="1" id="KW-0732">Signal</keyword>
<evidence type="ECO:0000313" key="3">
    <source>
        <dbReference type="Proteomes" id="UP000054359"/>
    </source>
</evidence>
<sequence>MKMKILVVFYLLSIAFTAWATFIGTTADNSYGYGYGLASNNYYKPYYTTSKPVYVNSFKPYYGYKPYYVSASTYDYKPYYGYGSIYGGGYGYGYKPYYSMYRPNYGYYKPYYAYNPYYYGSYQHGIGYYGHR</sequence>
<feature type="chain" id="PRO_5001830717" evidence="1">
    <location>
        <begin position="21"/>
        <end position="132"/>
    </location>
</feature>
<dbReference type="Proteomes" id="UP000054359">
    <property type="component" value="Unassembled WGS sequence"/>
</dbReference>
<dbReference type="AlphaFoldDB" id="A0A087UPB0"/>
<reference evidence="2 3" key="1">
    <citation type="submission" date="2013-11" db="EMBL/GenBank/DDBJ databases">
        <title>Genome sequencing of Stegodyphus mimosarum.</title>
        <authorList>
            <person name="Bechsgaard J."/>
        </authorList>
    </citation>
    <scope>NUCLEOTIDE SEQUENCE [LARGE SCALE GENOMIC DNA]</scope>
</reference>
<feature type="non-terminal residue" evidence="2">
    <location>
        <position position="132"/>
    </location>
</feature>
<keyword evidence="3" id="KW-1185">Reference proteome</keyword>
<proteinExistence type="predicted"/>